<dbReference type="Proteomes" id="UP000053599">
    <property type="component" value="Unassembled WGS sequence"/>
</dbReference>
<proteinExistence type="predicted"/>
<dbReference type="PANTHER" id="PTHR39214">
    <property type="entry name" value="MICROBODY (PEROXISOME) BIOGENESIS PROTEIN PEROXIN 8 (EUROFUNG)"/>
    <property type="match status" value="1"/>
</dbReference>
<dbReference type="InterPro" id="IPR055334">
    <property type="entry name" value="PEX8-like"/>
</dbReference>
<dbReference type="HOGENOM" id="CLU_016177_0_0_1"/>
<organism evidence="1 2">
    <name type="scientific">Exophiala sideris</name>
    <dbReference type="NCBI Taxonomy" id="1016849"/>
    <lineage>
        <taxon>Eukaryota</taxon>
        <taxon>Fungi</taxon>
        <taxon>Dikarya</taxon>
        <taxon>Ascomycota</taxon>
        <taxon>Pezizomycotina</taxon>
        <taxon>Eurotiomycetes</taxon>
        <taxon>Chaetothyriomycetidae</taxon>
        <taxon>Chaetothyriales</taxon>
        <taxon>Herpotrichiellaceae</taxon>
        <taxon>Exophiala</taxon>
    </lineage>
</organism>
<evidence type="ECO:0000313" key="2">
    <source>
        <dbReference type="Proteomes" id="UP000053599"/>
    </source>
</evidence>
<dbReference type="Pfam" id="PF26001">
    <property type="entry name" value="Pex8"/>
    <property type="match status" value="1"/>
</dbReference>
<reference evidence="1 2" key="1">
    <citation type="submission" date="2015-01" db="EMBL/GenBank/DDBJ databases">
        <title>The Genome Sequence of Exophiala sideris CBS121828.</title>
        <authorList>
            <consortium name="The Broad Institute Genomics Platform"/>
            <person name="Cuomo C."/>
            <person name="de Hoog S."/>
            <person name="Gorbushina A."/>
            <person name="Stielow B."/>
            <person name="Teixiera M."/>
            <person name="Abouelleil A."/>
            <person name="Chapman S.B."/>
            <person name="Priest M."/>
            <person name="Young S.K."/>
            <person name="Wortman J."/>
            <person name="Nusbaum C."/>
            <person name="Birren B."/>
        </authorList>
    </citation>
    <scope>NUCLEOTIDE SEQUENCE [LARGE SCALE GENOMIC DNA]</scope>
    <source>
        <strain evidence="1 2">CBS 121828</strain>
    </source>
</reference>
<protein>
    <recommendedName>
        <fullName evidence="3">Peroxisomal membrane protein PEX17</fullName>
    </recommendedName>
</protein>
<gene>
    <name evidence="1" type="ORF">PV11_05677</name>
</gene>
<sequence length="672" mass="75775">MDRSLAALLRSFQTSEFSAEALRLLPTATNRLSRLSNPLNVTLLTSHLLSNDILYPRPIEITQSRQIFSVFYTAVLRLIEDKQSPAHAQLRSDLPVREWVKAVVKGADERSPRWRHTLLIGGLLLAFQSRKFEELPSDLRNKLEAALVTASNLALLQKDSEPNCELPVIFVLNHTFPLLSDYHRSQVQFDLLLPILVNATFFSREGLEQGYWLGAIDNDVRQFSGQKFNWSTRSKSFSKVNEIKSRSLVAPLGALSRLMAHCIDNVQDGSLIVYSTNRIAEFARTLATSWRQNKLSEVDPREEAQYLDQETINQTLPVLLQLLRNTVFAAVITLRSGVGRTLCDSTLASNNTAPSLAMQTLHILRDTYFIAHRFGLTSSSQYTFVNFTAIDILSRYQAQSEHFLEAIKPGELGRIPLHPLDRTYDLFFLNTAEHFTLTLSPRTNQELLFNSAAPYVDPRGDPRLGEIFEAAHSVMLAILAAPQNAEVATRNVPFYVETLLQSFPKPLTARQFRFAMKSVIRLAAPPSPIAMSMPIMQAIVLDLLRERVEHASEDLLPPNADVPVESDQPLSERTVLLLSIIDCLYSLPIPLLEDWLPVTADLLQKVKNPAQKQQCQQRLWNALSDGEMDVERAASCVAWWTSRGGREHVTFGEQPEDQEYLMSGALQFDNKL</sequence>
<dbReference type="EMBL" id="KN846952">
    <property type="protein sequence ID" value="KIV83675.1"/>
    <property type="molecule type" value="Genomic_DNA"/>
</dbReference>
<accession>A0A0D1W4P4</accession>
<dbReference type="AlphaFoldDB" id="A0A0D1W4P4"/>
<evidence type="ECO:0008006" key="3">
    <source>
        <dbReference type="Google" id="ProtNLM"/>
    </source>
</evidence>
<dbReference type="OrthoDB" id="2357318at2759"/>
<dbReference type="STRING" id="1016849.A0A0D1W4P4"/>
<name>A0A0D1W4P4_9EURO</name>
<evidence type="ECO:0000313" key="1">
    <source>
        <dbReference type="EMBL" id="KIV83675.1"/>
    </source>
</evidence>
<dbReference type="PANTHER" id="PTHR39214:SF1">
    <property type="entry name" value="MICROBODY (PEROXISOME) BIOGENESIS PROTEIN PEROXIN 8 (EUROFUNG)"/>
    <property type="match status" value="1"/>
</dbReference>